<gene>
    <name evidence="1" type="ORF">EDD60_11134</name>
</gene>
<reference evidence="1 2" key="1">
    <citation type="submission" date="2019-03" db="EMBL/GenBank/DDBJ databases">
        <title>Genomic Encyclopedia of Type Strains, Phase IV (KMG-IV): sequencing the most valuable type-strain genomes for metagenomic binning, comparative biology and taxonomic classification.</title>
        <authorList>
            <person name="Goeker M."/>
        </authorList>
    </citation>
    <scope>NUCLEOTIDE SEQUENCE [LARGE SCALE GENOMIC DNA]</scope>
    <source>
        <strain evidence="1 2">DSM 29487</strain>
    </source>
</reference>
<protein>
    <recommendedName>
        <fullName evidence="3">DUF4829 domain-containing protein</fullName>
    </recommendedName>
</protein>
<dbReference type="RefSeq" id="WP_066449929.1">
    <property type="nucleotide sequence ID" value="NZ_JANKBF010000012.1"/>
</dbReference>
<sequence length="146" mass="16912">MSYFNENKFLGNVFCRLLLIIVMSFCLIACHSKPNVGNVNKQIGKSNVYTKEEIKNAIDVIVKQFESTDFNNCTLTDLWYDEDAAIKQQTEWAKEYKVENVIVIFSNFKTGSLSSESPLTSHTTYNNYNWILVKKGNNWEIRDQGY</sequence>
<dbReference type="GeneID" id="98915504"/>
<comment type="caution">
    <text evidence="1">The sequence shown here is derived from an EMBL/GenBank/DDBJ whole genome shotgun (WGS) entry which is preliminary data.</text>
</comment>
<keyword evidence="2" id="KW-1185">Reference proteome</keyword>
<evidence type="ECO:0000313" key="1">
    <source>
        <dbReference type="EMBL" id="TCV98627.1"/>
    </source>
</evidence>
<dbReference type="EMBL" id="SMCQ01000011">
    <property type="protein sequence ID" value="TCV98627.1"/>
    <property type="molecule type" value="Genomic_DNA"/>
</dbReference>
<proteinExistence type="predicted"/>
<dbReference type="AlphaFoldDB" id="A0A4R3YZ96"/>
<organism evidence="1 2">
    <name type="scientific">Longibaculum muris</name>
    <dbReference type="NCBI Taxonomy" id="1796628"/>
    <lineage>
        <taxon>Bacteria</taxon>
        <taxon>Bacillati</taxon>
        <taxon>Bacillota</taxon>
        <taxon>Erysipelotrichia</taxon>
        <taxon>Erysipelotrichales</taxon>
        <taxon>Coprobacillaceae</taxon>
        <taxon>Longibaculum</taxon>
    </lineage>
</organism>
<evidence type="ECO:0008006" key="3">
    <source>
        <dbReference type="Google" id="ProtNLM"/>
    </source>
</evidence>
<accession>A0A4R3YZ96</accession>
<name>A0A4R3YZ96_9FIRM</name>
<evidence type="ECO:0000313" key="2">
    <source>
        <dbReference type="Proteomes" id="UP000295515"/>
    </source>
</evidence>
<dbReference type="Proteomes" id="UP000295515">
    <property type="component" value="Unassembled WGS sequence"/>
</dbReference>